<keyword evidence="1" id="KW-0732">Signal</keyword>
<dbReference type="RefSeq" id="WP_166847858.1">
    <property type="nucleotide sequence ID" value="NZ_JAAONY010000003.1"/>
</dbReference>
<evidence type="ECO:0000313" key="2">
    <source>
        <dbReference type="EMBL" id="MBB6523429.1"/>
    </source>
</evidence>
<gene>
    <name evidence="2" type="ORF">HNR48_003731</name>
</gene>
<dbReference type="InParanoid" id="A0A7X0MYT6"/>
<dbReference type="Proteomes" id="UP000528457">
    <property type="component" value="Unassembled WGS sequence"/>
</dbReference>
<reference evidence="2 3" key="1">
    <citation type="submission" date="2020-08" db="EMBL/GenBank/DDBJ databases">
        <title>Genomic Encyclopedia of Type Strains, Phase IV (KMG-IV): sequencing the most valuable type-strain genomes for metagenomic binning, comparative biology and taxonomic classification.</title>
        <authorList>
            <person name="Goeker M."/>
        </authorList>
    </citation>
    <scope>NUCLEOTIDE SEQUENCE [LARGE SCALE GENOMIC DNA]</scope>
    <source>
        <strain evidence="2 3">DSM 22368</strain>
    </source>
</reference>
<protein>
    <submittedName>
        <fullName evidence="2">Uncharacterized protein</fullName>
    </submittedName>
</protein>
<dbReference type="AlphaFoldDB" id="A0A7X0MYT6"/>
<feature type="chain" id="PRO_5030910126" evidence="1">
    <location>
        <begin position="25"/>
        <end position="239"/>
    </location>
</feature>
<sequence length="239" mass="26737">MIFVRQLFLTLAFACLAFPANSQANELIIVSSNSKSLVEGSKLPPKFEIKLKKNEVVRVMSRDGNMYKFKGPFRGNLDNLIKSNKKSGKSIFDELSNVFFERGQSKDATGASRGGTGKITAHNPQNIDISWGIPSIVCLSPKQHLVLKGISDHEQAISVEKNGNKQSLNVKDGQLTFPKSLFNSKPRRIRISSTENNKVFSVTLRYSESLLNPGEQLSWFRKSSCKQQLNKAIAYYQSF</sequence>
<accession>A0A7X0MYT6</accession>
<proteinExistence type="predicted"/>
<comment type="caution">
    <text evidence="2">The sequence shown here is derived from an EMBL/GenBank/DDBJ whole genome shotgun (WGS) entry which is preliminary data.</text>
</comment>
<dbReference type="EMBL" id="JACHHT010000003">
    <property type="protein sequence ID" value="MBB6523429.1"/>
    <property type="molecule type" value="Genomic_DNA"/>
</dbReference>
<evidence type="ECO:0000256" key="1">
    <source>
        <dbReference type="SAM" id="SignalP"/>
    </source>
</evidence>
<keyword evidence="3" id="KW-1185">Reference proteome</keyword>
<name>A0A7X0MYT6_9GAMM</name>
<evidence type="ECO:0000313" key="3">
    <source>
        <dbReference type="Proteomes" id="UP000528457"/>
    </source>
</evidence>
<feature type="signal peptide" evidence="1">
    <location>
        <begin position="1"/>
        <end position="24"/>
    </location>
</feature>
<organism evidence="2 3">
    <name type="scientific">Pseudoteredinibacter isoporae</name>
    <dbReference type="NCBI Taxonomy" id="570281"/>
    <lineage>
        <taxon>Bacteria</taxon>
        <taxon>Pseudomonadati</taxon>
        <taxon>Pseudomonadota</taxon>
        <taxon>Gammaproteobacteria</taxon>
        <taxon>Cellvibrionales</taxon>
        <taxon>Cellvibrionaceae</taxon>
        <taxon>Pseudoteredinibacter</taxon>
    </lineage>
</organism>